<evidence type="ECO:0000313" key="2">
    <source>
        <dbReference type="EMBL" id="JAD69160.1"/>
    </source>
</evidence>
<reference evidence="2" key="2">
    <citation type="journal article" date="2015" name="Data Brief">
        <title>Shoot transcriptome of the giant reed, Arundo donax.</title>
        <authorList>
            <person name="Barrero R.A."/>
            <person name="Guerrero F.D."/>
            <person name="Moolhuijzen P."/>
            <person name="Goolsby J.A."/>
            <person name="Tidwell J."/>
            <person name="Bellgard S.E."/>
            <person name="Bellgard M.I."/>
        </authorList>
    </citation>
    <scope>NUCLEOTIDE SEQUENCE</scope>
    <source>
        <tissue evidence="2">Shoot tissue taken approximately 20 cm above the soil surface</tissue>
    </source>
</reference>
<dbReference type="AlphaFoldDB" id="A0A0A9C6Z9"/>
<name>A0A0A9C6Z9_ARUDO</name>
<evidence type="ECO:0000256" key="1">
    <source>
        <dbReference type="SAM" id="MobiDB-lite"/>
    </source>
</evidence>
<dbReference type="EMBL" id="GBRH01228735">
    <property type="protein sequence ID" value="JAD69160.1"/>
    <property type="molecule type" value="Transcribed_RNA"/>
</dbReference>
<proteinExistence type="predicted"/>
<feature type="region of interest" description="Disordered" evidence="1">
    <location>
        <begin position="53"/>
        <end position="72"/>
    </location>
</feature>
<accession>A0A0A9C6Z9</accession>
<protein>
    <submittedName>
        <fullName evidence="2">Uncharacterized protein</fullName>
    </submittedName>
</protein>
<sequence>MFFRITYLLTNLYSKPWSAWSTACLPSDAAPSSLSMARFRRTRWRACTGRRSCTPGRARGRQIGASGTDATH</sequence>
<organism evidence="2">
    <name type="scientific">Arundo donax</name>
    <name type="common">Giant reed</name>
    <name type="synonym">Donax arundinaceus</name>
    <dbReference type="NCBI Taxonomy" id="35708"/>
    <lineage>
        <taxon>Eukaryota</taxon>
        <taxon>Viridiplantae</taxon>
        <taxon>Streptophyta</taxon>
        <taxon>Embryophyta</taxon>
        <taxon>Tracheophyta</taxon>
        <taxon>Spermatophyta</taxon>
        <taxon>Magnoliopsida</taxon>
        <taxon>Liliopsida</taxon>
        <taxon>Poales</taxon>
        <taxon>Poaceae</taxon>
        <taxon>PACMAD clade</taxon>
        <taxon>Arundinoideae</taxon>
        <taxon>Arundineae</taxon>
        <taxon>Arundo</taxon>
    </lineage>
</organism>
<reference evidence="2" key="1">
    <citation type="submission" date="2014-09" db="EMBL/GenBank/DDBJ databases">
        <authorList>
            <person name="Magalhaes I.L.F."/>
            <person name="Oliveira U."/>
            <person name="Santos F.R."/>
            <person name="Vidigal T.H.D.A."/>
            <person name="Brescovit A.D."/>
            <person name="Santos A.J."/>
        </authorList>
    </citation>
    <scope>NUCLEOTIDE SEQUENCE</scope>
    <source>
        <tissue evidence="2">Shoot tissue taken approximately 20 cm above the soil surface</tissue>
    </source>
</reference>